<evidence type="ECO:0000256" key="6">
    <source>
        <dbReference type="SAM" id="Phobius"/>
    </source>
</evidence>
<feature type="transmembrane region" description="Helical" evidence="6">
    <location>
        <begin position="375"/>
        <end position="397"/>
    </location>
</feature>
<comment type="caution">
    <text evidence="8">The sequence shown here is derived from an EMBL/GenBank/DDBJ whole genome shotgun (WGS) entry which is preliminary data.</text>
</comment>
<dbReference type="AlphaFoldDB" id="A0A8H3IEW0"/>
<feature type="region of interest" description="Disordered" evidence="5">
    <location>
        <begin position="258"/>
        <end position="277"/>
    </location>
</feature>
<evidence type="ECO:0000256" key="2">
    <source>
        <dbReference type="ARBA" id="ARBA00022692"/>
    </source>
</evidence>
<gene>
    <name evidence="8" type="ORF">IMSHALPRED_000982</name>
</gene>
<feature type="transmembrane region" description="Helical" evidence="6">
    <location>
        <begin position="351"/>
        <end position="369"/>
    </location>
</feature>
<feature type="domain" description="DUF202" evidence="7">
    <location>
        <begin position="342"/>
        <end position="404"/>
    </location>
</feature>
<dbReference type="PANTHER" id="PTHR46140">
    <property type="entry name" value="VACUOLAR TRANSPORTER CHAPERONE 1-RELATED"/>
    <property type="match status" value="1"/>
</dbReference>
<keyword evidence="9" id="KW-1185">Reference proteome</keyword>
<dbReference type="EMBL" id="CAJPDT010000011">
    <property type="protein sequence ID" value="CAF9913340.1"/>
    <property type="molecule type" value="Genomic_DNA"/>
</dbReference>
<evidence type="ECO:0000313" key="9">
    <source>
        <dbReference type="Proteomes" id="UP000664534"/>
    </source>
</evidence>
<name>A0A8H3IEW0_9LECA</name>
<keyword evidence="2 6" id="KW-0812">Transmembrane</keyword>
<dbReference type="GO" id="GO:0012505">
    <property type="term" value="C:endomembrane system"/>
    <property type="evidence" value="ECO:0007669"/>
    <property type="project" value="UniProtKB-SubCell"/>
</dbReference>
<proteinExistence type="predicted"/>
<protein>
    <recommendedName>
        <fullName evidence="7">DUF202 domain-containing protein</fullName>
    </recommendedName>
</protein>
<sequence length="442" mass="48802">MPHKKHKFKQTVIDHIDMSSKETAIASSSIGLQPSMGPKHDLPNDADNATASDRSQKRRKVNSNTGLEHHDPSTSDVLGAIMKDKIERPELAPDTSAQELPSEVRHLSSKYDFTTMSILSSAKINDKVKKLLLRVENFSFADPRSKLGIVILHAKSDVASKMVSIVEIARQDIEHRKGMWWQYSKLDEQITELKTKSVKRRGDGKTLSEWQKQRSEGEYRGVDGIGGETGRASEIQHDHEVVDGDEEMEGAFESMVIPKETDQGAQQSRDGNSGEKGPIPVMTIYFARVPVPGLKELYGSSDPSYPSLIQIPRQQSFTMSSQPLLQTAPGKRIALPTRVEPKVFFANERTFLSWLNFTVILGGLAIGLLNFGSDATSRICAALFTIVAMGCMVYALVTFHWRARSIRLRGQGGFDDRFGPTVLAVVLAGAVVVNLVLRVTGT</sequence>
<evidence type="ECO:0000256" key="4">
    <source>
        <dbReference type="ARBA" id="ARBA00023136"/>
    </source>
</evidence>
<evidence type="ECO:0000256" key="1">
    <source>
        <dbReference type="ARBA" id="ARBA00004127"/>
    </source>
</evidence>
<evidence type="ECO:0000313" key="8">
    <source>
        <dbReference type="EMBL" id="CAF9913340.1"/>
    </source>
</evidence>
<feature type="transmembrane region" description="Helical" evidence="6">
    <location>
        <begin position="418"/>
        <end position="437"/>
    </location>
</feature>
<keyword evidence="3 6" id="KW-1133">Transmembrane helix</keyword>
<dbReference type="Pfam" id="PF02656">
    <property type="entry name" value="DUF202"/>
    <property type="match status" value="1"/>
</dbReference>
<dbReference type="OrthoDB" id="2243669at2759"/>
<keyword evidence="4 6" id="KW-0472">Membrane</keyword>
<evidence type="ECO:0000259" key="7">
    <source>
        <dbReference type="Pfam" id="PF02656"/>
    </source>
</evidence>
<accession>A0A8H3IEW0</accession>
<dbReference type="Proteomes" id="UP000664534">
    <property type="component" value="Unassembled WGS sequence"/>
</dbReference>
<dbReference type="GO" id="GO:0033254">
    <property type="term" value="C:vacuolar transporter chaperone complex"/>
    <property type="evidence" value="ECO:0007669"/>
    <property type="project" value="TreeGrafter"/>
</dbReference>
<dbReference type="PANTHER" id="PTHR46140:SF1">
    <property type="entry name" value="VACUOLAR TRANSPORTER CHAPERONE COMPLEX SUBUNIT 4-RELATED"/>
    <property type="match status" value="1"/>
</dbReference>
<feature type="region of interest" description="Disordered" evidence="5">
    <location>
        <begin position="1"/>
        <end position="76"/>
    </location>
</feature>
<dbReference type="InterPro" id="IPR003807">
    <property type="entry name" value="DUF202"/>
</dbReference>
<reference evidence="8" key="1">
    <citation type="submission" date="2021-03" db="EMBL/GenBank/DDBJ databases">
        <authorList>
            <person name="Tagirdzhanova G."/>
        </authorList>
    </citation>
    <scope>NUCLEOTIDE SEQUENCE</scope>
</reference>
<feature type="compositionally biased region" description="Polar residues" evidence="5">
    <location>
        <begin position="21"/>
        <end position="32"/>
    </location>
</feature>
<dbReference type="GO" id="GO:0000329">
    <property type="term" value="C:fungal-type vacuole membrane"/>
    <property type="evidence" value="ECO:0007669"/>
    <property type="project" value="TreeGrafter"/>
</dbReference>
<dbReference type="InterPro" id="IPR051572">
    <property type="entry name" value="VTC_Complex_Subunit"/>
</dbReference>
<evidence type="ECO:0000256" key="3">
    <source>
        <dbReference type="ARBA" id="ARBA00022989"/>
    </source>
</evidence>
<organism evidence="8 9">
    <name type="scientific">Imshaugia aleurites</name>
    <dbReference type="NCBI Taxonomy" id="172621"/>
    <lineage>
        <taxon>Eukaryota</taxon>
        <taxon>Fungi</taxon>
        <taxon>Dikarya</taxon>
        <taxon>Ascomycota</taxon>
        <taxon>Pezizomycotina</taxon>
        <taxon>Lecanoromycetes</taxon>
        <taxon>OSLEUM clade</taxon>
        <taxon>Lecanoromycetidae</taxon>
        <taxon>Lecanorales</taxon>
        <taxon>Lecanorineae</taxon>
        <taxon>Parmeliaceae</taxon>
        <taxon>Imshaugia</taxon>
    </lineage>
</organism>
<comment type="subcellular location">
    <subcellularLocation>
        <location evidence="1">Endomembrane system</location>
        <topology evidence="1">Multi-pass membrane protein</topology>
    </subcellularLocation>
</comment>
<evidence type="ECO:0000256" key="5">
    <source>
        <dbReference type="SAM" id="MobiDB-lite"/>
    </source>
</evidence>